<keyword evidence="1" id="KW-0472">Membrane</keyword>
<dbReference type="InterPro" id="IPR032508">
    <property type="entry name" value="FecR_C"/>
</dbReference>
<dbReference type="InterPro" id="IPR012373">
    <property type="entry name" value="Ferrdict_sens_TM"/>
</dbReference>
<dbReference type="Gene3D" id="3.55.50.30">
    <property type="match status" value="1"/>
</dbReference>
<keyword evidence="1" id="KW-1133">Transmembrane helix</keyword>
<name>A0ABX1X130_9BACT</name>
<dbReference type="PANTHER" id="PTHR30273">
    <property type="entry name" value="PERIPLASMIC SIGNAL SENSOR AND SIGMA FACTOR ACTIVATOR FECR-RELATED"/>
    <property type="match status" value="1"/>
</dbReference>
<evidence type="ECO:0000256" key="1">
    <source>
        <dbReference type="SAM" id="Phobius"/>
    </source>
</evidence>
<feature type="transmembrane region" description="Helical" evidence="1">
    <location>
        <begin position="116"/>
        <end position="135"/>
    </location>
</feature>
<keyword evidence="1" id="KW-0812">Transmembrane</keyword>
<sequence>MKKNSFSHCPLILLECITNRKPKKKMNNHTKEYIKISELLYRKQSGLLSEKEQVELDEWEKKSEENKKIVSRLSSAIKLEEKQLQYDSIDPKNAWQNIESQISAQKPKERKLLLNFMKYAAAIVLPLAIGGLLVYQAMNTADNYSDAIVEQIVPGTNKATLVLADGSTINLEEQKDTLIAGKALNQNNKLRYDASGQLAQAEARWHKLVVPVGGEYKLELADGTTVWINSDSELRYTDQFVGKERIVHLKGNAIFKVEKDSEHPFIVKTDDMDVRVYGTEFSVMAYPDEAKVQTTLLEGSVGVALKNKAGVVQTSMIKPNMQVQYYKGDVKGEIREVEAYKYFGWRDGKFQFDNEELGSIMRKLERWYGVKFFASNQDVLKIRFSGEMKRFDDFSTILNLLEYGTDIEFDVHGTVVTARSAYK</sequence>
<gene>
    <name evidence="4" type="ORF">ELS83_19945</name>
</gene>
<evidence type="ECO:0000313" key="5">
    <source>
        <dbReference type="Proteomes" id="UP000732105"/>
    </source>
</evidence>
<dbReference type="PANTHER" id="PTHR30273:SF2">
    <property type="entry name" value="PROTEIN FECR"/>
    <property type="match status" value="1"/>
</dbReference>
<feature type="domain" description="Protein FecR C-terminal" evidence="3">
    <location>
        <begin position="349"/>
        <end position="417"/>
    </location>
</feature>
<protein>
    <submittedName>
        <fullName evidence="4">FecR family protein</fullName>
    </submittedName>
</protein>
<reference evidence="4 5" key="1">
    <citation type="submission" date="2018-12" db="EMBL/GenBank/DDBJ databases">
        <title>Marinifilum JC070 sp. nov., a marine bacterium isolated from Yongle Blue Hole in the South China Sea.</title>
        <authorList>
            <person name="Fu T."/>
        </authorList>
    </citation>
    <scope>NUCLEOTIDE SEQUENCE [LARGE SCALE GENOMIC DNA]</scope>
    <source>
        <strain evidence="4 5">JC070</strain>
    </source>
</reference>
<organism evidence="4 5">
    <name type="scientific">Marinifilum caeruleilacunae</name>
    <dbReference type="NCBI Taxonomy" id="2499076"/>
    <lineage>
        <taxon>Bacteria</taxon>
        <taxon>Pseudomonadati</taxon>
        <taxon>Bacteroidota</taxon>
        <taxon>Bacteroidia</taxon>
        <taxon>Marinilabiliales</taxon>
        <taxon>Marinifilaceae</taxon>
    </lineage>
</organism>
<feature type="domain" description="FecR protein" evidence="2">
    <location>
        <begin position="208"/>
        <end position="301"/>
    </location>
</feature>
<evidence type="ECO:0000259" key="2">
    <source>
        <dbReference type="Pfam" id="PF04773"/>
    </source>
</evidence>
<dbReference type="Proteomes" id="UP000732105">
    <property type="component" value="Unassembled WGS sequence"/>
</dbReference>
<dbReference type="Gene3D" id="2.60.120.1440">
    <property type="match status" value="1"/>
</dbReference>
<evidence type="ECO:0000259" key="3">
    <source>
        <dbReference type="Pfam" id="PF16344"/>
    </source>
</evidence>
<evidence type="ECO:0000313" key="4">
    <source>
        <dbReference type="EMBL" id="NOU62077.1"/>
    </source>
</evidence>
<dbReference type="Pfam" id="PF04773">
    <property type="entry name" value="FecR"/>
    <property type="match status" value="1"/>
</dbReference>
<comment type="caution">
    <text evidence="4">The sequence shown here is derived from an EMBL/GenBank/DDBJ whole genome shotgun (WGS) entry which is preliminary data.</text>
</comment>
<dbReference type="Pfam" id="PF16344">
    <property type="entry name" value="FecR_C"/>
    <property type="match status" value="1"/>
</dbReference>
<dbReference type="InterPro" id="IPR006860">
    <property type="entry name" value="FecR"/>
</dbReference>
<proteinExistence type="predicted"/>
<accession>A0ABX1X130</accession>
<dbReference type="EMBL" id="RZNH01000051">
    <property type="protein sequence ID" value="NOU62077.1"/>
    <property type="molecule type" value="Genomic_DNA"/>
</dbReference>
<keyword evidence="5" id="KW-1185">Reference proteome</keyword>